<comment type="caution">
    <text evidence="2">The sequence shown here is derived from an EMBL/GenBank/DDBJ whole genome shotgun (WGS) entry which is preliminary data.</text>
</comment>
<evidence type="ECO:0000313" key="3">
    <source>
        <dbReference type="Proteomes" id="UP001176471"/>
    </source>
</evidence>
<evidence type="ECO:0000313" key="2">
    <source>
        <dbReference type="EMBL" id="MDO7835580.1"/>
    </source>
</evidence>
<keyword evidence="3" id="KW-1185">Reference proteome</keyword>
<dbReference type="RefSeq" id="WP_304536004.1">
    <property type="nucleotide sequence ID" value="NZ_JAUQOM010000004.1"/>
</dbReference>
<feature type="chain" id="PRO_5045490315" description="Peptidase S10" evidence="1">
    <location>
        <begin position="27"/>
        <end position="529"/>
    </location>
</feature>
<keyword evidence="1" id="KW-0732">Signal</keyword>
<evidence type="ECO:0008006" key="4">
    <source>
        <dbReference type="Google" id="ProtNLM"/>
    </source>
</evidence>
<dbReference type="EMBL" id="JAUQOM010000004">
    <property type="protein sequence ID" value="MDO7835580.1"/>
    <property type="molecule type" value="Genomic_DNA"/>
</dbReference>
<sequence>MSVGIRNLACALIAPLLLASPQPAFAQTAPTGQAVPPHGDTVIATRHQIKFGNGTLHYTAHAGLLPIYVNDTGERMASIFFIAYIADTKVPRDKRPITFLWNGGPGSNSAQVHVAGFGPRRVVTADTMPDYAAGGQTAMADHEETLLGSSDLVFIDPVGTGFSRATSQTYRDILYTARGDAEAVAEAIRIFMNRYDRWQSPLYIGGESYGTIRAGLVADMLETRREHVSGVLMISGALDLGPPVPPNLAHALTLVDLAAPAYYHRTMAADLLALPQDDALKQAEQWARTVYAPALDRIASLSPDERAQIVAGIRRFLGVRPQLIDPKTLLVDPTAFSDNLLADQGLELGRYDSRMKLPRRAPGATWMPWADPSLLPMVDLLEGTSPLFNAYVRNDLGFRSDLFYRGPFGKSFHPEPIKADPETGYGSDWMAMMFKWDAAGFAPREEQPLRRAMRANPRLRVYNMLGLYDGNCAGRAQEIAQIADDLRPRVSSACYVGGHMFYSDRKTRQQVQRDFADFVAASTTPDTDR</sequence>
<dbReference type="InterPro" id="IPR029058">
    <property type="entry name" value="AB_hydrolase_fold"/>
</dbReference>
<dbReference type="SUPFAM" id="SSF53474">
    <property type="entry name" value="alpha/beta-Hydrolases"/>
    <property type="match status" value="1"/>
</dbReference>
<gene>
    <name evidence="2" type="ORF">Q4610_11050</name>
</gene>
<protein>
    <recommendedName>
        <fullName evidence="4">Peptidase S10</fullName>
    </recommendedName>
</protein>
<dbReference type="InterPro" id="IPR001563">
    <property type="entry name" value="Peptidase_S10"/>
</dbReference>
<name>A0ABT8ZM28_9SPHN</name>
<dbReference type="Gene3D" id="3.40.50.1820">
    <property type="entry name" value="alpha/beta hydrolase"/>
    <property type="match status" value="1"/>
</dbReference>
<reference evidence="2" key="1">
    <citation type="submission" date="2023-07" db="EMBL/GenBank/DDBJ databases">
        <title>Bacterial whole genome sequence for Sphingobium sp. HBC34.</title>
        <authorList>
            <person name="Le V."/>
            <person name="Ko S.-R."/>
            <person name="Ahn C.-Y."/>
            <person name="Oh H.-M."/>
        </authorList>
    </citation>
    <scope>NUCLEOTIDE SEQUENCE</scope>
    <source>
        <strain evidence="2">HBC34</strain>
    </source>
</reference>
<feature type="signal peptide" evidence="1">
    <location>
        <begin position="1"/>
        <end position="26"/>
    </location>
</feature>
<evidence type="ECO:0000256" key="1">
    <source>
        <dbReference type="SAM" id="SignalP"/>
    </source>
</evidence>
<dbReference type="Pfam" id="PF00450">
    <property type="entry name" value="Peptidase_S10"/>
    <property type="match status" value="1"/>
</dbReference>
<organism evidence="2 3">
    <name type="scientific">Sphingobium cyanobacteriorum</name>
    <dbReference type="NCBI Taxonomy" id="3063954"/>
    <lineage>
        <taxon>Bacteria</taxon>
        <taxon>Pseudomonadati</taxon>
        <taxon>Pseudomonadota</taxon>
        <taxon>Alphaproteobacteria</taxon>
        <taxon>Sphingomonadales</taxon>
        <taxon>Sphingomonadaceae</taxon>
        <taxon>Sphingobium</taxon>
    </lineage>
</organism>
<proteinExistence type="predicted"/>
<accession>A0ABT8ZM28</accession>
<dbReference type="Proteomes" id="UP001176471">
    <property type="component" value="Unassembled WGS sequence"/>
</dbReference>